<evidence type="ECO:0000313" key="3">
    <source>
        <dbReference type="Proteomes" id="UP000191408"/>
    </source>
</evidence>
<evidence type="ECO:0000313" key="2">
    <source>
        <dbReference type="EMBL" id="OQD62122.1"/>
    </source>
</evidence>
<comment type="caution">
    <text evidence="2">The sequence shown here is derived from an EMBL/GenBank/DDBJ whole genome shotgun (WGS) entry which is preliminary data.</text>
</comment>
<organism evidence="2 3">
    <name type="scientific">Penicillium polonicum</name>
    <dbReference type="NCBI Taxonomy" id="60169"/>
    <lineage>
        <taxon>Eukaryota</taxon>
        <taxon>Fungi</taxon>
        <taxon>Dikarya</taxon>
        <taxon>Ascomycota</taxon>
        <taxon>Pezizomycotina</taxon>
        <taxon>Eurotiomycetes</taxon>
        <taxon>Eurotiomycetidae</taxon>
        <taxon>Eurotiales</taxon>
        <taxon>Aspergillaceae</taxon>
        <taxon>Penicillium</taxon>
    </lineage>
</organism>
<dbReference type="EMBL" id="MDYM01000013">
    <property type="protein sequence ID" value="OQD62122.1"/>
    <property type="molecule type" value="Genomic_DNA"/>
</dbReference>
<feature type="region of interest" description="Disordered" evidence="1">
    <location>
        <begin position="1"/>
        <end position="33"/>
    </location>
</feature>
<name>A0A1V6NC33_PENPO</name>
<reference evidence="3" key="1">
    <citation type="journal article" date="2017" name="Nat. Microbiol.">
        <title>Global analysis of biosynthetic gene clusters reveals vast potential of secondary metabolite production in Penicillium species.</title>
        <authorList>
            <person name="Nielsen J.C."/>
            <person name="Grijseels S."/>
            <person name="Prigent S."/>
            <person name="Ji B."/>
            <person name="Dainat J."/>
            <person name="Nielsen K.F."/>
            <person name="Frisvad J.C."/>
            <person name="Workman M."/>
            <person name="Nielsen J."/>
        </authorList>
    </citation>
    <scope>NUCLEOTIDE SEQUENCE [LARGE SCALE GENOMIC DNA]</scope>
    <source>
        <strain evidence="3">IBT 4502</strain>
    </source>
</reference>
<sequence>MEAFHGAARGERGPEPRVIKDKEDGGTPQVEER</sequence>
<gene>
    <name evidence="2" type="ORF">PENPOL_c013G07922</name>
</gene>
<proteinExistence type="predicted"/>
<feature type="compositionally biased region" description="Basic and acidic residues" evidence="1">
    <location>
        <begin position="8"/>
        <end position="33"/>
    </location>
</feature>
<dbReference type="Proteomes" id="UP000191408">
    <property type="component" value="Unassembled WGS sequence"/>
</dbReference>
<evidence type="ECO:0000256" key="1">
    <source>
        <dbReference type="SAM" id="MobiDB-lite"/>
    </source>
</evidence>
<keyword evidence="3" id="KW-1185">Reference proteome</keyword>
<accession>A0A1V6NC33</accession>
<dbReference type="AlphaFoldDB" id="A0A1V6NC33"/>
<protein>
    <submittedName>
        <fullName evidence="2">Uncharacterized protein</fullName>
    </submittedName>
</protein>